<dbReference type="AlphaFoldDB" id="F0XFT3"/>
<dbReference type="eggNOG" id="ENOG502RP9B">
    <property type="taxonomic scope" value="Eukaryota"/>
</dbReference>
<feature type="compositionally biased region" description="Basic and acidic residues" evidence="1">
    <location>
        <begin position="188"/>
        <end position="201"/>
    </location>
</feature>
<accession>F0XFT3</accession>
<sequence>MADTISRSDTVGSLLAHIATALQDALRILMFADKRSWGRGEFEQVRVLEETLAEAKRDFQAMAPLVNGQFYYENDRRTESIRELRALRAQFDRHAQTFKDWLRTGGPVSPLWARETVDLGRQLHRAQCRAARRIYNAEHEDGGSGARCLGAFLVYRRLREQEERRTRTRSRPPLERVPTWKRQQMQMQKREEQRYAGREQLSRASSQDDGDIELSGLPPLDPEMDAKKATSTIVAEETAGSSSSSSPSPYGTKPRLSLEDLVPDCNAVGTFERFGDQDVVFICDFCDGHIVWEDVHRLPHTRTNALSYSADPLSPSESEPRLPFTTQDTQRPPVAAPPSPRGPDDYPRWQATAMALSNRDKERTIVFPPLAIANHLPPTGGDWEARLWCPYCDEYMYYDSAEGDNTKYAQGEFGFLSLNAFQEHLEWYHTALPIPALPVSSNSCAVM</sequence>
<dbReference type="InParanoid" id="F0XFT3"/>
<proteinExistence type="predicted"/>
<dbReference type="OrthoDB" id="5221663at2759"/>
<keyword evidence="3" id="KW-1185">Reference proteome</keyword>
<dbReference type="Proteomes" id="UP000007796">
    <property type="component" value="Unassembled WGS sequence"/>
</dbReference>
<feature type="region of interest" description="Disordered" evidence="1">
    <location>
        <begin position="161"/>
        <end position="256"/>
    </location>
</feature>
<dbReference type="HOGENOM" id="CLU_035068_0_0_1"/>
<feature type="region of interest" description="Disordered" evidence="1">
    <location>
        <begin position="309"/>
        <end position="347"/>
    </location>
</feature>
<organism evidence="3">
    <name type="scientific">Grosmannia clavigera (strain kw1407 / UAMH 11150)</name>
    <name type="common">Blue stain fungus</name>
    <name type="synonym">Graphiocladiella clavigera</name>
    <dbReference type="NCBI Taxonomy" id="655863"/>
    <lineage>
        <taxon>Eukaryota</taxon>
        <taxon>Fungi</taxon>
        <taxon>Dikarya</taxon>
        <taxon>Ascomycota</taxon>
        <taxon>Pezizomycotina</taxon>
        <taxon>Sordariomycetes</taxon>
        <taxon>Sordariomycetidae</taxon>
        <taxon>Ophiostomatales</taxon>
        <taxon>Ophiostomataceae</taxon>
        <taxon>Leptographium</taxon>
    </lineage>
</organism>
<dbReference type="RefSeq" id="XP_014173924.1">
    <property type="nucleotide sequence ID" value="XM_014318449.1"/>
</dbReference>
<name>F0XFT3_GROCL</name>
<evidence type="ECO:0000313" key="2">
    <source>
        <dbReference type="EMBL" id="EFX04442.1"/>
    </source>
</evidence>
<feature type="compositionally biased region" description="Low complexity" evidence="1">
    <location>
        <begin position="312"/>
        <end position="323"/>
    </location>
</feature>
<evidence type="ECO:0000313" key="3">
    <source>
        <dbReference type="Proteomes" id="UP000007796"/>
    </source>
</evidence>
<protein>
    <submittedName>
        <fullName evidence="2">Uncharacterized protein</fullName>
    </submittedName>
</protein>
<gene>
    <name evidence="2" type="ORF">CMQ_1370</name>
</gene>
<dbReference type="EMBL" id="GL629765">
    <property type="protein sequence ID" value="EFX04442.1"/>
    <property type="molecule type" value="Genomic_DNA"/>
</dbReference>
<dbReference type="GeneID" id="25974241"/>
<reference evidence="2 3" key="1">
    <citation type="journal article" date="2011" name="Proc. Natl. Acad. Sci. U.S.A.">
        <title>Genome and transcriptome analyses of the mountain pine beetle-fungal symbiont Grosmannia clavigera, a lodgepole pine pathogen.</title>
        <authorList>
            <person name="DiGuistini S."/>
            <person name="Wang Y."/>
            <person name="Liao N.Y."/>
            <person name="Taylor G."/>
            <person name="Tanguay P."/>
            <person name="Feau N."/>
            <person name="Henrissat B."/>
            <person name="Chan S.K."/>
            <person name="Hesse-Orce U."/>
            <person name="Alamouti S.M."/>
            <person name="Tsui C.K.M."/>
            <person name="Docking R.T."/>
            <person name="Levasseur A."/>
            <person name="Haridas S."/>
            <person name="Robertson G."/>
            <person name="Birol I."/>
            <person name="Holt R.A."/>
            <person name="Marra M.A."/>
            <person name="Hamelin R.C."/>
            <person name="Hirst M."/>
            <person name="Jones S.J.M."/>
            <person name="Bohlmann J."/>
            <person name="Breuil C."/>
        </authorList>
    </citation>
    <scope>NUCLEOTIDE SEQUENCE [LARGE SCALE GENOMIC DNA]</scope>
    <source>
        <strain evidence="3">kw1407 / UAMH 11150</strain>
    </source>
</reference>
<evidence type="ECO:0000256" key="1">
    <source>
        <dbReference type="SAM" id="MobiDB-lite"/>
    </source>
</evidence>